<proteinExistence type="predicted"/>
<evidence type="ECO:0000313" key="4">
    <source>
        <dbReference type="Proteomes" id="UP000557772"/>
    </source>
</evidence>
<gene>
    <name evidence="3" type="ORF">HJ588_08770</name>
</gene>
<reference evidence="3 4" key="1">
    <citation type="submission" date="2020-05" db="EMBL/GenBank/DDBJ databases">
        <title>Flexivirga sp. ID2601S isolated from air conditioner.</title>
        <authorList>
            <person name="Kim D.H."/>
        </authorList>
    </citation>
    <scope>NUCLEOTIDE SEQUENCE [LARGE SCALE GENOMIC DNA]</scope>
    <source>
        <strain evidence="3 4">ID2601S</strain>
    </source>
</reference>
<organism evidence="3 4">
    <name type="scientific">Flexivirga aerilata</name>
    <dbReference type="NCBI Taxonomy" id="1656889"/>
    <lineage>
        <taxon>Bacteria</taxon>
        <taxon>Bacillati</taxon>
        <taxon>Actinomycetota</taxon>
        <taxon>Actinomycetes</taxon>
        <taxon>Micrococcales</taxon>
        <taxon>Dermacoccaceae</taxon>
        <taxon>Flexivirga</taxon>
    </lineage>
</organism>
<name>A0A849AHM7_9MICO</name>
<feature type="region of interest" description="Disordered" evidence="1">
    <location>
        <begin position="25"/>
        <end position="54"/>
    </location>
</feature>
<dbReference type="PROSITE" id="PS51257">
    <property type="entry name" value="PROKAR_LIPOPROTEIN"/>
    <property type="match status" value="1"/>
</dbReference>
<comment type="caution">
    <text evidence="3">The sequence shown here is derived from an EMBL/GenBank/DDBJ whole genome shotgun (WGS) entry which is preliminary data.</text>
</comment>
<dbReference type="EMBL" id="JABENB010000001">
    <property type="protein sequence ID" value="NNG39367.1"/>
    <property type="molecule type" value="Genomic_DNA"/>
</dbReference>
<feature type="chain" id="PRO_5038534185" description="DUF4352 domain-containing protein" evidence="2">
    <location>
        <begin position="28"/>
        <end position="352"/>
    </location>
</feature>
<sequence>MSPRRPVAACLLSVLALGAAGCTSSGAGDAAPTPGGTPATTSSTRPAGCSGDAAPSFSGPALPYGAAATTGKDGALQVQVGAPTVSAAPAGRDGMQVVQVPVTTSVRTNGTFAIDSGQFVLTGADGKLCAAPAVNPLSDGFAALTVDEKQQGKGAVAFLVPEGLPVGTLRVRYLSAPSAGSAAAEWRTGAAAPSSSAAGTGCDGPTTTLRAKDAASYGSSVTVGDDTVSASVRAGKPARRAFTPGPTQPNDVDAVDVKLHMTAKGAPAYVDRGSYLLVDDKGRTCRSSTLGSQGETLTSALVQPGKSGDYTIVFWVPKGRPVGGLTLLQLDKPGGSTVAAAWHGSDRLAPLG</sequence>
<feature type="compositionally biased region" description="Low complexity" evidence="1">
    <location>
        <begin position="25"/>
        <end position="48"/>
    </location>
</feature>
<accession>A0A849AHM7</accession>
<evidence type="ECO:0000313" key="3">
    <source>
        <dbReference type="EMBL" id="NNG39367.1"/>
    </source>
</evidence>
<keyword evidence="2" id="KW-0732">Signal</keyword>
<keyword evidence="4" id="KW-1185">Reference proteome</keyword>
<dbReference type="RefSeq" id="WP_171154054.1">
    <property type="nucleotide sequence ID" value="NZ_JABENB010000001.1"/>
</dbReference>
<dbReference type="AlphaFoldDB" id="A0A849AHM7"/>
<feature type="signal peptide" evidence="2">
    <location>
        <begin position="1"/>
        <end position="27"/>
    </location>
</feature>
<protein>
    <recommendedName>
        <fullName evidence="5">DUF4352 domain-containing protein</fullName>
    </recommendedName>
</protein>
<evidence type="ECO:0000256" key="2">
    <source>
        <dbReference type="SAM" id="SignalP"/>
    </source>
</evidence>
<evidence type="ECO:0000256" key="1">
    <source>
        <dbReference type="SAM" id="MobiDB-lite"/>
    </source>
</evidence>
<dbReference type="Proteomes" id="UP000557772">
    <property type="component" value="Unassembled WGS sequence"/>
</dbReference>
<evidence type="ECO:0008006" key="5">
    <source>
        <dbReference type="Google" id="ProtNLM"/>
    </source>
</evidence>